<evidence type="ECO:0000256" key="1">
    <source>
        <dbReference type="ARBA" id="ARBA00022490"/>
    </source>
</evidence>
<dbReference type="OrthoDB" id="2990788at2"/>
<reference evidence="3 4" key="1">
    <citation type="submission" date="2019-01" db="EMBL/GenBank/DDBJ databases">
        <title>Vagococcus silagei sp. nov. isolated from brewer's grain.</title>
        <authorList>
            <person name="Guu J.-R."/>
        </authorList>
    </citation>
    <scope>NUCLEOTIDE SEQUENCE [LARGE SCALE GENOMIC DNA]</scope>
    <source>
        <strain evidence="3 4">2B-2</strain>
    </source>
</reference>
<dbReference type="EMBL" id="SDGV01000004">
    <property type="protein sequence ID" value="THB61936.1"/>
    <property type="molecule type" value="Genomic_DNA"/>
</dbReference>
<name>A0A4S3B844_9ENTE</name>
<organism evidence="3 4">
    <name type="scientific">Vagococcus silagei</name>
    <dbReference type="NCBI Taxonomy" id="2508885"/>
    <lineage>
        <taxon>Bacteria</taxon>
        <taxon>Bacillati</taxon>
        <taxon>Bacillota</taxon>
        <taxon>Bacilli</taxon>
        <taxon>Lactobacillales</taxon>
        <taxon>Enterococcaceae</taxon>
        <taxon>Vagococcus</taxon>
    </lineage>
</organism>
<protein>
    <recommendedName>
        <fullName evidence="2">UPF0298 protein ESZ54_01640</fullName>
    </recommendedName>
</protein>
<comment type="caution">
    <text evidence="3">The sequence shown here is derived from an EMBL/GenBank/DDBJ whole genome shotgun (WGS) entry which is preliminary data.</text>
</comment>
<dbReference type="Proteomes" id="UP000310506">
    <property type="component" value="Unassembled WGS sequence"/>
</dbReference>
<dbReference type="HAMAP" id="MF_01126">
    <property type="entry name" value="UPF0298"/>
    <property type="match status" value="1"/>
</dbReference>
<dbReference type="RefSeq" id="WP_136135934.1">
    <property type="nucleotide sequence ID" value="NZ_SDGV01000004.1"/>
</dbReference>
<gene>
    <name evidence="3" type="ORF">ESZ54_01640</name>
</gene>
<sequence length="119" mass="14405">MLSESENQEIIELSETKRRAIIVWVYSLKQLKQLRKFGYIHYVSRKMKYIVIYVDDVDAEMTKEKLEKLFFVRQVELSYRPDINMNFNNRLGNKDKFAENEPIEFEEQNTEIKLAEFND</sequence>
<dbReference type="InterPro" id="IPR016979">
    <property type="entry name" value="DUF2129"/>
</dbReference>
<accession>A0A4S3B844</accession>
<proteinExistence type="inferred from homology"/>
<evidence type="ECO:0000313" key="4">
    <source>
        <dbReference type="Proteomes" id="UP000310506"/>
    </source>
</evidence>
<dbReference type="AlphaFoldDB" id="A0A4S3B844"/>
<comment type="subcellular location">
    <subcellularLocation>
        <location evidence="2">Cytoplasm</location>
    </subcellularLocation>
</comment>
<keyword evidence="4" id="KW-1185">Reference proteome</keyword>
<evidence type="ECO:0000256" key="2">
    <source>
        <dbReference type="HAMAP-Rule" id="MF_01126"/>
    </source>
</evidence>
<dbReference type="GO" id="GO:0005737">
    <property type="term" value="C:cytoplasm"/>
    <property type="evidence" value="ECO:0007669"/>
    <property type="project" value="UniProtKB-SubCell"/>
</dbReference>
<evidence type="ECO:0000313" key="3">
    <source>
        <dbReference type="EMBL" id="THB61936.1"/>
    </source>
</evidence>
<comment type="similarity">
    <text evidence="2">Belongs to the UPF0298 family.</text>
</comment>
<keyword evidence="1 2" id="KW-0963">Cytoplasm</keyword>
<dbReference type="Pfam" id="PF09902">
    <property type="entry name" value="DUF2129"/>
    <property type="match status" value="1"/>
</dbReference>